<dbReference type="PANTHER" id="PTHR39697">
    <property type="entry name" value="RICIN B LECTIN DOMAIN-CONTAINING PROTEIN-RELATED"/>
    <property type="match status" value="1"/>
</dbReference>
<accession>A0A9P9AV90</accession>
<dbReference type="AlphaFoldDB" id="A0A9P9AV90"/>
<dbReference type="SUPFAM" id="SSF50405">
    <property type="entry name" value="Actin-crosslinking proteins"/>
    <property type="match status" value="1"/>
</dbReference>
<sequence>MESNNWPEALTLTMDTPSTASELLGSPDAVPWQGNTYMILEKGTNRAMTFHLNRAHVEDLDEALSNKEDQIWLCVEKNGYLGFHYPPFGGYLSCGEDFVVHARSQHLSSDECFTLRHHPSGGYQLLSKLDGDKLWMVVTSDEGETLEVREHGMTLWVFKKVSAS</sequence>
<dbReference type="PANTHER" id="PTHR39697:SF2">
    <property type="entry name" value="CYANOVIRIN-N DOMAIN-CONTAINING PROTEIN"/>
    <property type="match status" value="1"/>
</dbReference>
<gene>
    <name evidence="1" type="ORF">B0T10DRAFT_456355</name>
</gene>
<protein>
    <submittedName>
        <fullName evidence="1">Uncharacterized protein</fullName>
    </submittedName>
</protein>
<dbReference type="Proteomes" id="UP000777438">
    <property type="component" value="Unassembled WGS sequence"/>
</dbReference>
<comment type="caution">
    <text evidence="1">The sequence shown here is derived from an EMBL/GenBank/DDBJ whole genome shotgun (WGS) entry which is preliminary data.</text>
</comment>
<organism evidence="1 2">
    <name type="scientific">Thelonectria olida</name>
    <dbReference type="NCBI Taxonomy" id="1576542"/>
    <lineage>
        <taxon>Eukaryota</taxon>
        <taxon>Fungi</taxon>
        <taxon>Dikarya</taxon>
        <taxon>Ascomycota</taxon>
        <taxon>Pezizomycotina</taxon>
        <taxon>Sordariomycetes</taxon>
        <taxon>Hypocreomycetidae</taxon>
        <taxon>Hypocreales</taxon>
        <taxon>Nectriaceae</taxon>
        <taxon>Thelonectria</taxon>
    </lineage>
</organism>
<reference evidence="1 2" key="1">
    <citation type="journal article" date="2021" name="Nat. Commun.">
        <title>Genetic determinants of endophytism in the Arabidopsis root mycobiome.</title>
        <authorList>
            <person name="Mesny F."/>
            <person name="Miyauchi S."/>
            <person name="Thiergart T."/>
            <person name="Pickel B."/>
            <person name="Atanasova L."/>
            <person name="Karlsson M."/>
            <person name="Huettel B."/>
            <person name="Barry K.W."/>
            <person name="Haridas S."/>
            <person name="Chen C."/>
            <person name="Bauer D."/>
            <person name="Andreopoulos W."/>
            <person name="Pangilinan J."/>
            <person name="LaButti K."/>
            <person name="Riley R."/>
            <person name="Lipzen A."/>
            <person name="Clum A."/>
            <person name="Drula E."/>
            <person name="Henrissat B."/>
            <person name="Kohler A."/>
            <person name="Grigoriev I.V."/>
            <person name="Martin F.M."/>
            <person name="Hacquard S."/>
        </authorList>
    </citation>
    <scope>NUCLEOTIDE SEQUENCE [LARGE SCALE GENOMIC DNA]</scope>
    <source>
        <strain evidence="1 2">MPI-CAGE-CH-0241</strain>
    </source>
</reference>
<evidence type="ECO:0000313" key="1">
    <source>
        <dbReference type="EMBL" id="KAH6894109.1"/>
    </source>
</evidence>
<dbReference type="InterPro" id="IPR008999">
    <property type="entry name" value="Actin-crosslinking"/>
</dbReference>
<dbReference type="EMBL" id="JAGPYM010000005">
    <property type="protein sequence ID" value="KAH6894109.1"/>
    <property type="molecule type" value="Genomic_DNA"/>
</dbReference>
<name>A0A9P9AV90_9HYPO</name>
<dbReference type="OrthoDB" id="5289641at2759"/>
<keyword evidence="2" id="KW-1185">Reference proteome</keyword>
<evidence type="ECO:0000313" key="2">
    <source>
        <dbReference type="Proteomes" id="UP000777438"/>
    </source>
</evidence>
<proteinExistence type="predicted"/>